<dbReference type="PANTHER" id="PTHR34614:SF2">
    <property type="entry name" value="TRANSPOSASE IS4-LIKE DOMAIN-CONTAINING PROTEIN"/>
    <property type="match status" value="1"/>
</dbReference>
<reference evidence="1" key="1">
    <citation type="journal article" date="2020" name="mSystems">
        <title>Genome- and Community-Level Interaction Insights into Carbon Utilization and Element Cycling Functions of Hydrothermarchaeota in Hydrothermal Sediment.</title>
        <authorList>
            <person name="Zhou Z."/>
            <person name="Liu Y."/>
            <person name="Xu W."/>
            <person name="Pan J."/>
            <person name="Luo Z.H."/>
            <person name="Li M."/>
        </authorList>
    </citation>
    <scope>NUCLEOTIDE SEQUENCE [LARGE SCALE GENOMIC DNA]</scope>
    <source>
        <strain evidence="1">SpSt-1224</strain>
    </source>
</reference>
<sequence>MAHIHKKMKKGRPYYYLRETARVDGKPKVVNQVYLGSPERLLALAQGVGGREVERIQVQEFGSLWLAELLDREIDIAGLVDSVLSPAQRKGAPSVGDYFFYAIANRMVAPRSKRALGEWYRTTAIQQIRPVAIEALSSRAYWKQWEKMDSAKLAAVANLFFRKLAELEPSSADAVMFDTTNYHTFMAGNTASELAQRGRNKGGRNWLRQVGVALLVARDNRLPLFYREYEGNRHDSKVFLKLADELFKVAGRGGQGTMTIVFDKGINAEENIAAIDAHDRLHFVTSYSPHYAEELIHVDRKHFQVVDTAKNRQLKAKGRDDDLLLAWSASRELWGRERRVVVTYNPRTATRQRYAFEQKMLRLEEEVHLMRHKVNNQVAQWRNPNTVKERYLNLCRELHLPDDLYQVELFRDGKRLRMNCRKNHYRIGRHIDYFGKNILVTDHPDWSTDEIVQAGLDRYVVEQSFRQSKDHEMVAMLPLRHIDCIGKIRCHIFTCVVALAYLRLLEIRLARNGLKISAAEAMESLRTLHSCLLWPVGGRKAERRLEEPNEKQAAILKALGYKVAGGVLQAEQ</sequence>
<dbReference type="InterPro" id="IPR047654">
    <property type="entry name" value="IS1634_transpos"/>
</dbReference>
<proteinExistence type="predicted"/>
<dbReference type="AlphaFoldDB" id="A0A7C2TG94"/>
<accession>A0A7C2TG94</accession>
<dbReference type="NCBIfam" id="NF033559">
    <property type="entry name" value="transpos_IS1634"/>
    <property type="match status" value="1"/>
</dbReference>
<comment type="caution">
    <text evidence="1">The sequence shown here is derived from an EMBL/GenBank/DDBJ whole genome shotgun (WGS) entry which is preliminary data.</text>
</comment>
<gene>
    <name evidence="1" type="ORF">ENN98_03970</name>
</gene>
<protein>
    <submittedName>
        <fullName evidence="1">IS1634 family transposase</fullName>
    </submittedName>
</protein>
<organism evidence="1">
    <name type="scientific">Desulfurivibrio alkaliphilus</name>
    <dbReference type="NCBI Taxonomy" id="427923"/>
    <lineage>
        <taxon>Bacteria</taxon>
        <taxon>Pseudomonadati</taxon>
        <taxon>Thermodesulfobacteriota</taxon>
        <taxon>Desulfobulbia</taxon>
        <taxon>Desulfobulbales</taxon>
        <taxon>Desulfobulbaceae</taxon>
        <taxon>Desulfurivibrio</taxon>
    </lineage>
</organism>
<evidence type="ECO:0000313" key="1">
    <source>
        <dbReference type="EMBL" id="HET97840.1"/>
    </source>
</evidence>
<dbReference type="Proteomes" id="UP000885986">
    <property type="component" value="Unassembled WGS sequence"/>
</dbReference>
<name>A0A7C2TG94_9BACT</name>
<dbReference type="PANTHER" id="PTHR34614">
    <property type="match status" value="1"/>
</dbReference>
<dbReference type="EMBL" id="DSDS01000091">
    <property type="protein sequence ID" value="HET97840.1"/>
    <property type="molecule type" value="Genomic_DNA"/>
</dbReference>